<evidence type="ECO:0000256" key="7">
    <source>
        <dbReference type="ARBA" id="ARBA00023237"/>
    </source>
</evidence>
<keyword evidence="7" id="KW-0998">Cell outer membrane</keyword>
<dbReference type="Proteomes" id="UP000198964">
    <property type="component" value="Unassembled WGS sequence"/>
</dbReference>
<keyword evidence="3" id="KW-1134">Transmembrane beta strand</keyword>
<keyword evidence="2" id="KW-0813">Transport</keyword>
<dbReference type="AlphaFoldDB" id="A0A1I2FA17"/>
<dbReference type="Gene3D" id="2.170.130.10">
    <property type="entry name" value="TonB-dependent receptor, plug domain"/>
    <property type="match status" value="1"/>
</dbReference>
<dbReference type="EMBL" id="FONW01000002">
    <property type="protein sequence ID" value="SFF02202.1"/>
    <property type="molecule type" value="Genomic_DNA"/>
</dbReference>
<dbReference type="GO" id="GO:0015344">
    <property type="term" value="F:siderophore uptake transmembrane transporter activity"/>
    <property type="evidence" value="ECO:0007669"/>
    <property type="project" value="TreeGrafter"/>
</dbReference>
<dbReference type="InterPro" id="IPR039426">
    <property type="entry name" value="TonB-dep_rcpt-like"/>
</dbReference>
<evidence type="ECO:0000259" key="8">
    <source>
        <dbReference type="Pfam" id="PF07715"/>
    </source>
</evidence>
<evidence type="ECO:0000256" key="1">
    <source>
        <dbReference type="ARBA" id="ARBA00004571"/>
    </source>
</evidence>
<keyword evidence="10" id="KW-1185">Reference proteome</keyword>
<reference evidence="9 10" key="1">
    <citation type="submission" date="2016-10" db="EMBL/GenBank/DDBJ databases">
        <authorList>
            <person name="de Groot N.N."/>
        </authorList>
    </citation>
    <scope>NUCLEOTIDE SEQUENCE [LARGE SCALE GENOMIC DNA]</scope>
    <source>
        <strain evidence="9 10">CGMCC 1.9156</strain>
    </source>
</reference>
<sequence>MKKQIILFGLLLLSLLGFSQKVELNEQEHPLSEIIITICEKYQLQYSLNENTLADIKVTASGSFDSPEKAFDYLLKKVPVAYSRVGDVYLFYEQRAQQEQVSYRLSGRFSDQLNTESLPYTHLSINDRGLVTDQTGSFSITANDSLFHLQASYLGYHLLDTVVVAGMNQQFFLVPTSFKLQEIKVVSSPVIRSLQIGQQPGVMRLNHQVARYLPGNGDHSVFNLLRLQPSVLAAGEQSNDLVIWGSYEGQSQILFDGMTLFAMKNFNDNISTVNPFMAKDIQVLKGAYGAEFGGRVGGMVNITGIDGDRKATRLKLSINNMTVNGMISVPVGKKAAFTAAFRQTYYELYDSKQLTFSSGRGENSGGSMERMIYPDYTFRDLNLKFAGTNKAGDHYGISAVMGEDRFSYLLDLESEHSRYDYEDHEHNRQLGVSAYYQKKWAGGSRTKWQVAYSGLSKEIRNLRQIGRWQEGHQGKGPGGGFSDVSNEDSRIENEVAELIAKMEHRFAVGAANQFLAGVSWVLNPVSFQQDSFDITTAKQELDGERINGYLQDAVSLSSWLNLKLGLRANYSPSLEQFFWQPRLSATADFTRNLRMNIAAGMHNQFITRSSMVDADGNYHYWWSVSNAQDVPVLESLHSLVGLTFQDHGFTFSLEAYQKHTTGLTRFVDGELTSGLYEGESKSKGVDCFVRQDFMGHSAWISYSLSQTLERFDYFETADYQRALHDQRHELKGALLLNFKAWHASASYVYGSGFPDPRLQREDGSLYAYQRLDLGLVYSWSTQRLGLEAGVSLLNVLDYTNLKYSNFIILPEDQDVSVGLQAEAIPFTPTIFLNVSF</sequence>
<proteinExistence type="predicted"/>
<dbReference type="SUPFAM" id="SSF56935">
    <property type="entry name" value="Porins"/>
    <property type="match status" value="1"/>
</dbReference>
<evidence type="ECO:0000256" key="4">
    <source>
        <dbReference type="ARBA" id="ARBA00022692"/>
    </source>
</evidence>
<keyword evidence="5" id="KW-0732">Signal</keyword>
<dbReference type="Gene3D" id="2.40.170.20">
    <property type="entry name" value="TonB-dependent receptor, beta-barrel domain"/>
    <property type="match status" value="1"/>
</dbReference>
<dbReference type="InterPro" id="IPR012910">
    <property type="entry name" value="Plug_dom"/>
</dbReference>
<dbReference type="RefSeq" id="WP_093919080.1">
    <property type="nucleotide sequence ID" value="NZ_FONW01000002.1"/>
</dbReference>
<feature type="domain" description="TonB-dependent receptor plug" evidence="8">
    <location>
        <begin position="217"/>
        <end position="298"/>
    </location>
</feature>
<comment type="subcellular location">
    <subcellularLocation>
        <location evidence="1">Cell outer membrane</location>
        <topology evidence="1">Multi-pass membrane protein</topology>
    </subcellularLocation>
</comment>
<dbReference type="GO" id="GO:0009279">
    <property type="term" value="C:cell outer membrane"/>
    <property type="evidence" value="ECO:0007669"/>
    <property type="project" value="UniProtKB-SubCell"/>
</dbReference>
<organism evidence="9 10">
    <name type="scientific">Sunxiuqinia elliptica</name>
    <dbReference type="NCBI Taxonomy" id="655355"/>
    <lineage>
        <taxon>Bacteria</taxon>
        <taxon>Pseudomonadati</taxon>
        <taxon>Bacteroidota</taxon>
        <taxon>Bacteroidia</taxon>
        <taxon>Marinilabiliales</taxon>
        <taxon>Prolixibacteraceae</taxon>
        <taxon>Sunxiuqinia</taxon>
    </lineage>
</organism>
<evidence type="ECO:0000256" key="6">
    <source>
        <dbReference type="ARBA" id="ARBA00023136"/>
    </source>
</evidence>
<dbReference type="InterPro" id="IPR036942">
    <property type="entry name" value="Beta-barrel_TonB_sf"/>
</dbReference>
<evidence type="ECO:0000313" key="9">
    <source>
        <dbReference type="EMBL" id="SFF02202.1"/>
    </source>
</evidence>
<dbReference type="Pfam" id="PF07715">
    <property type="entry name" value="Plug"/>
    <property type="match status" value="1"/>
</dbReference>
<dbReference type="STRING" id="655355.SAMN05216283_102419"/>
<dbReference type="GO" id="GO:0044718">
    <property type="term" value="P:siderophore transmembrane transport"/>
    <property type="evidence" value="ECO:0007669"/>
    <property type="project" value="TreeGrafter"/>
</dbReference>
<keyword evidence="9" id="KW-0675">Receptor</keyword>
<protein>
    <submittedName>
        <fullName evidence="9">Outer membrane receptor proteins, mostly Fe transport</fullName>
    </submittedName>
</protein>
<evidence type="ECO:0000256" key="2">
    <source>
        <dbReference type="ARBA" id="ARBA00022448"/>
    </source>
</evidence>
<dbReference type="PANTHER" id="PTHR30069">
    <property type="entry name" value="TONB-DEPENDENT OUTER MEMBRANE RECEPTOR"/>
    <property type="match status" value="1"/>
</dbReference>
<gene>
    <name evidence="9" type="ORF">SAMN05216283_102419</name>
</gene>
<accession>A0A1I2FA17</accession>
<keyword evidence="4" id="KW-0812">Transmembrane</keyword>
<keyword evidence="6" id="KW-0472">Membrane</keyword>
<evidence type="ECO:0000256" key="3">
    <source>
        <dbReference type="ARBA" id="ARBA00022452"/>
    </source>
</evidence>
<dbReference type="InterPro" id="IPR037066">
    <property type="entry name" value="Plug_dom_sf"/>
</dbReference>
<dbReference type="PANTHER" id="PTHR30069:SF29">
    <property type="entry name" value="HEMOGLOBIN AND HEMOGLOBIN-HAPTOGLOBIN-BINDING PROTEIN 1-RELATED"/>
    <property type="match status" value="1"/>
</dbReference>
<evidence type="ECO:0000313" key="10">
    <source>
        <dbReference type="Proteomes" id="UP000198964"/>
    </source>
</evidence>
<evidence type="ECO:0000256" key="5">
    <source>
        <dbReference type="ARBA" id="ARBA00022729"/>
    </source>
</evidence>
<name>A0A1I2FA17_9BACT</name>